<evidence type="ECO:0000256" key="1">
    <source>
        <dbReference type="ARBA" id="ARBA00023118"/>
    </source>
</evidence>
<comment type="caution">
    <text evidence="2">The sequence shown here is derived from an EMBL/GenBank/DDBJ whole genome shotgun (WGS) entry which is preliminary data.</text>
</comment>
<dbReference type="InterPro" id="IPR013422">
    <property type="entry name" value="CRISPR-assoc_prot_Cas5_N"/>
</dbReference>
<reference evidence="2" key="1">
    <citation type="submission" date="2023-01" db="EMBL/GenBank/DDBJ databases">
        <title>Human gut microbiome strain richness.</title>
        <authorList>
            <person name="Chen-Liaw A."/>
        </authorList>
    </citation>
    <scope>NUCLEOTIDE SEQUENCE</scope>
    <source>
        <strain evidence="2">1001283st1_G1_1001283B150217_161031</strain>
    </source>
</reference>
<organism evidence="2 3">
    <name type="scientific">[Eubacterium] siraeum</name>
    <dbReference type="NCBI Taxonomy" id="39492"/>
    <lineage>
        <taxon>Bacteria</taxon>
        <taxon>Bacillati</taxon>
        <taxon>Bacillota</taxon>
        <taxon>Clostridia</taxon>
        <taxon>Eubacteriales</taxon>
        <taxon>Oscillospiraceae</taxon>
        <taxon>Oscillospiraceae incertae sedis</taxon>
    </lineage>
</organism>
<dbReference type="Proteomes" id="UP001210809">
    <property type="component" value="Unassembled WGS sequence"/>
</dbReference>
<proteinExistence type="predicted"/>
<evidence type="ECO:0000313" key="3">
    <source>
        <dbReference type="Proteomes" id="UP001210809"/>
    </source>
</evidence>
<dbReference type="EMBL" id="JAQLXW010000001">
    <property type="protein sequence ID" value="MDB8002726.1"/>
    <property type="molecule type" value="Genomic_DNA"/>
</dbReference>
<dbReference type="InterPro" id="IPR021124">
    <property type="entry name" value="CRISPR-assoc_prot_Cas5"/>
</dbReference>
<dbReference type="InterPro" id="IPR010147">
    <property type="entry name" value="CRISPR-assoc_prot_CasD"/>
</dbReference>
<dbReference type="NCBIfam" id="TIGR02593">
    <property type="entry name" value="CRISPR_cas5"/>
    <property type="match status" value="1"/>
</dbReference>
<dbReference type="Pfam" id="PF09704">
    <property type="entry name" value="Cas_Cas5d"/>
    <property type="match status" value="1"/>
</dbReference>
<dbReference type="GO" id="GO:0003723">
    <property type="term" value="F:RNA binding"/>
    <property type="evidence" value="ECO:0007669"/>
    <property type="project" value="InterPro"/>
</dbReference>
<dbReference type="AlphaFoldDB" id="A0AAW6CTK0"/>
<dbReference type="CDD" id="cd09756">
    <property type="entry name" value="Cas5_I-E"/>
    <property type="match status" value="1"/>
</dbReference>
<keyword evidence="1" id="KW-0051">Antiviral defense</keyword>
<evidence type="ECO:0000313" key="2">
    <source>
        <dbReference type="EMBL" id="MDB8002726.1"/>
    </source>
</evidence>
<dbReference type="Gene3D" id="3.30.70.2660">
    <property type="match status" value="1"/>
</dbReference>
<protein>
    <submittedName>
        <fullName evidence="2">Type I-E CRISPR-associated protein Cas5/CasD</fullName>
    </submittedName>
</protein>
<dbReference type="GO" id="GO:0043571">
    <property type="term" value="P:maintenance of CRISPR repeat elements"/>
    <property type="evidence" value="ECO:0007669"/>
    <property type="project" value="InterPro"/>
</dbReference>
<dbReference type="GO" id="GO:0051607">
    <property type="term" value="P:defense response to virus"/>
    <property type="evidence" value="ECO:0007669"/>
    <property type="project" value="UniProtKB-KW"/>
</dbReference>
<gene>
    <name evidence="2" type="primary">cas5e</name>
    <name evidence="2" type="ORF">PNE09_01460</name>
</gene>
<name>A0AAW6CTK0_9FIRM</name>
<sequence>MPVLLLRLAAPLQSWGVESKFDTRRTLGYPTKSGVIGLVASAMGRERTEPLDDLNELKIGIRVENEGRQIRDYHTANGEKTKKYITHRFYLSDATFLVGLEHEDAGLIEKIEDALKHPAFPLFLGRRSCPPTPPLVWGLRDGDLLDVLKSESPLLDKQQRKNADTRLRIIAESEDGPAIIKDVPVSFDPTFRRFGLRKIKDCYVEIDKPDSTADMVSAEHDPMAELR</sequence>
<dbReference type="NCBIfam" id="TIGR01868">
    <property type="entry name" value="casD_Cas5e"/>
    <property type="match status" value="1"/>
</dbReference>
<accession>A0AAW6CTK0</accession>